<protein>
    <submittedName>
        <fullName evidence="2">Type I restriction enzyme, R subunit</fullName>
    </submittedName>
</protein>
<dbReference type="Gene3D" id="3.40.50.300">
    <property type="entry name" value="P-loop containing nucleotide triphosphate hydrolases"/>
    <property type="match status" value="1"/>
</dbReference>
<dbReference type="AlphaFoldDB" id="A0A1I4B831"/>
<evidence type="ECO:0000313" key="3">
    <source>
        <dbReference type="Proteomes" id="UP000199533"/>
    </source>
</evidence>
<proteinExistence type="predicted"/>
<keyword evidence="3" id="KW-1185">Reference proteome</keyword>
<feature type="region of interest" description="Disordered" evidence="1">
    <location>
        <begin position="151"/>
        <end position="179"/>
    </location>
</feature>
<dbReference type="InterPro" id="IPR027417">
    <property type="entry name" value="P-loop_NTPase"/>
</dbReference>
<organism evidence="2 3">
    <name type="scientific">Nitrosomonas aestuarii</name>
    <dbReference type="NCBI Taxonomy" id="52441"/>
    <lineage>
        <taxon>Bacteria</taxon>
        <taxon>Pseudomonadati</taxon>
        <taxon>Pseudomonadota</taxon>
        <taxon>Betaproteobacteria</taxon>
        <taxon>Nitrosomonadales</taxon>
        <taxon>Nitrosomonadaceae</taxon>
        <taxon>Nitrosomonas</taxon>
    </lineage>
</organism>
<accession>A0A1I4B831</accession>
<dbReference type="STRING" id="52441.SAMN05216302_101183"/>
<name>A0A1I4B831_9PROT</name>
<reference evidence="3" key="1">
    <citation type="submission" date="2016-10" db="EMBL/GenBank/DDBJ databases">
        <authorList>
            <person name="Varghese N."/>
            <person name="Submissions S."/>
        </authorList>
    </citation>
    <scope>NUCLEOTIDE SEQUENCE [LARGE SCALE GENOMIC DNA]</scope>
    <source>
        <strain evidence="3">Nm69</strain>
    </source>
</reference>
<evidence type="ECO:0000256" key="1">
    <source>
        <dbReference type="SAM" id="MobiDB-lite"/>
    </source>
</evidence>
<sequence>MMATGYDCPGLLNLGLFRPTFLPTDFIQIKGRSTLKHNFLQELFDEDRKELVNEPRKTSYKLFDFFANCEYFEEASNYDEVLKLPKLKEQNGGEPGGGGGADIETYEHVGNDILKTMCVEQVTEADMKIDRMFYAQFEDTIRENSTIVKPFEGTSELPPKPPWPRENFISPFGNPSSIK</sequence>
<dbReference type="Proteomes" id="UP000199533">
    <property type="component" value="Unassembled WGS sequence"/>
</dbReference>
<gene>
    <name evidence="2" type="ORF">SAMN05216302_101183</name>
</gene>
<dbReference type="EMBL" id="FOSP01000011">
    <property type="protein sequence ID" value="SFK64945.1"/>
    <property type="molecule type" value="Genomic_DNA"/>
</dbReference>
<dbReference type="RefSeq" id="WP_211753399.1">
    <property type="nucleotide sequence ID" value="NZ_FOSP01000011.1"/>
</dbReference>
<evidence type="ECO:0000313" key="2">
    <source>
        <dbReference type="EMBL" id="SFK64945.1"/>
    </source>
</evidence>